<feature type="non-terminal residue" evidence="1">
    <location>
        <position position="1"/>
    </location>
</feature>
<organism evidence="1 2">
    <name type="scientific">Dimargaris cristalligena</name>
    <dbReference type="NCBI Taxonomy" id="215637"/>
    <lineage>
        <taxon>Eukaryota</taxon>
        <taxon>Fungi</taxon>
        <taxon>Fungi incertae sedis</taxon>
        <taxon>Zoopagomycota</taxon>
        <taxon>Kickxellomycotina</taxon>
        <taxon>Dimargaritomycetes</taxon>
        <taxon>Dimargaritales</taxon>
        <taxon>Dimargaritaceae</taxon>
        <taxon>Dimargaris</taxon>
    </lineage>
</organism>
<dbReference type="GO" id="GO:0034245">
    <property type="term" value="C:mitochondrial DNA-directed RNA polymerase complex"/>
    <property type="evidence" value="ECO:0007669"/>
    <property type="project" value="TreeGrafter"/>
</dbReference>
<name>A0A4P9ZNM3_9FUNG</name>
<dbReference type="GO" id="GO:0003899">
    <property type="term" value="F:DNA-directed RNA polymerase activity"/>
    <property type="evidence" value="ECO:0007669"/>
    <property type="project" value="InterPro"/>
</dbReference>
<proteinExistence type="predicted"/>
<dbReference type="SUPFAM" id="SSF56672">
    <property type="entry name" value="DNA/RNA polymerases"/>
    <property type="match status" value="1"/>
</dbReference>
<evidence type="ECO:0000313" key="2">
    <source>
        <dbReference type="Proteomes" id="UP000268162"/>
    </source>
</evidence>
<dbReference type="GO" id="GO:0001018">
    <property type="term" value="F:mitochondrial promoter sequence-specific DNA binding"/>
    <property type="evidence" value="ECO:0007669"/>
    <property type="project" value="TreeGrafter"/>
</dbReference>
<evidence type="ECO:0000313" key="1">
    <source>
        <dbReference type="EMBL" id="RKP33910.1"/>
    </source>
</evidence>
<keyword evidence="2" id="KW-1185">Reference proteome</keyword>
<dbReference type="PANTHER" id="PTHR10102">
    <property type="entry name" value="DNA-DIRECTED RNA POLYMERASE, MITOCHONDRIAL"/>
    <property type="match status" value="1"/>
</dbReference>
<dbReference type="PANTHER" id="PTHR10102:SF0">
    <property type="entry name" value="DNA-DIRECTED RNA POLYMERASE, MITOCHONDRIAL"/>
    <property type="match status" value="1"/>
</dbReference>
<feature type="non-terminal residue" evidence="1">
    <location>
        <position position="63"/>
    </location>
</feature>
<dbReference type="InterPro" id="IPR043502">
    <property type="entry name" value="DNA/RNA_pol_sf"/>
</dbReference>
<reference evidence="2" key="1">
    <citation type="journal article" date="2018" name="Nat. Microbiol.">
        <title>Leveraging single-cell genomics to expand the fungal tree of life.</title>
        <authorList>
            <person name="Ahrendt S.R."/>
            <person name="Quandt C.A."/>
            <person name="Ciobanu D."/>
            <person name="Clum A."/>
            <person name="Salamov A."/>
            <person name="Andreopoulos B."/>
            <person name="Cheng J.F."/>
            <person name="Woyke T."/>
            <person name="Pelin A."/>
            <person name="Henrissat B."/>
            <person name="Reynolds N.K."/>
            <person name="Benny G.L."/>
            <person name="Smith M.E."/>
            <person name="James T.Y."/>
            <person name="Grigoriev I.V."/>
        </authorList>
    </citation>
    <scope>NUCLEOTIDE SEQUENCE [LARGE SCALE GENOMIC DNA]</scope>
    <source>
        <strain evidence="2">RSA 468</strain>
    </source>
</reference>
<protein>
    <submittedName>
        <fullName evidence="1">Uncharacterized protein</fullName>
    </submittedName>
</protein>
<dbReference type="EMBL" id="ML003471">
    <property type="protein sequence ID" value="RKP33910.1"/>
    <property type="molecule type" value="Genomic_DNA"/>
</dbReference>
<dbReference type="GO" id="GO:0006390">
    <property type="term" value="P:mitochondrial transcription"/>
    <property type="evidence" value="ECO:0007669"/>
    <property type="project" value="TreeGrafter"/>
</dbReference>
<dbReference type="Gene3D" id="3.30.70.370">
    <property type="match status" value="1"/>
</dbReference>
<dbReference type="AlphaFoldDB" id="A0A4P9ZNM3"/>
<dbReference type="STRING" id="215637.A0A4P9ZNM3"/>
<gene>
    <name evidence="1" type="ORF">BJ085DRAFT_12867</name>
</gene>
<dbReference type="Proteomes" id="UP000268162">
    <property type="component" value="Unassembled WGS sequence"/>
</dbReference>
<dbReference type="InterPro" id="IPR002092">
    <property type="entry name" value="DNA-dir_Rpol_phage-type"/>
</dbReference>
<accession>A0A4P9ZNM3</accession>
<sequence>IYIPVYMDFRGRIYPLLNYLTYQGVDLARSLILFDDNEEINDDGISYLYQYFANVYGFNKKSI</sequence>